<dbReference type="Proteomes" id="UP001310386">
    <property type="component" value="Unassembled WGS sequence"/>
</dbReference>
<dbReference type="PANTHER" id="PTHR12151:SF25">
    <property type="entry name" value="LINALOOL DEHYDRATASE_ISOMERASE DOMAIN-CONTAINING PROTEIN"/>
    <property type="match status" value="1"/>
</dbReference>
<reference evidence="4" key="1">
    <citation type="submission" date="2023-12" db="EMBL/GenBank/DDBJ databases">
        <title>Fervidustalea candida gen. nov., sp. nov., a novel member of the family Paenibacillaceae isolated from a geothermal area.</title>
        <authorList>
            <person name="Li W.-J."/>
            <person name="Jiao J.-Y."/>
            <person name="Chen Y."/>
        </authorList>
    </citation>
    <scope>NUCLEOTIDE SEQUENCE</scope>
    <source>
        <strain evidence="4">SYSU GA230002</strain>
    </source>
</reference>
<gene>
    <name evidence="4" type="ORF">VF724_13090</name>
</gene>
<comment type="caution">
    <text evidence="4">The sequence shown here is derived from an EMBL/GenBank/DDBJ whole genome shotgun (WGS) entry which is preliminary data.</text>
</comment>
<name>A0ABU5ZJF6_9BACL</name>
<dbReference type="InterPro" id="IPR036249">
    <property type="entry name" value="Thioredoxin-like_sf"/>
</dbReference>
<evidence type="ECO:0000259" key="3">
    <source>
        <dbReference type="PROSITE" id="PS51352"/>
    </source>
</evidence>
<evidence type="ECO:0000256" key="2">
    <source>
        <dbReference type="ARBA" id="ARBA00023008"/>
    </source>
</evidence>
<organism evidence="4 5">
    <name type="scientific">Ferviditalea candida</name>
    <dbReference type="NCBI Taxonomy" id="3108399"/>
    <lineage>
        <taxon>Bacteria</taxon>
        <taxon>Bacillati</taxon>
        <taxon>Bacillota</taxon>
        <taxon>Bacilli</taxon>
        <taxon>Bacillales</taxon>
        <taxon>Paenibacillaceae</taxon>
        <taxon>Ferviditalea</taxon>
    </lineage>
</organism>
<keyword evidence="5" id="KW-1185">Reference proteome</keyword>
<evidence type="ECO:0000313" key="5">
    <source>
        <dbReference type="Proteomes" id="UP001310386"/>
    </source>
</evidence>
<evidence type="ECO:0000313" key="4">
    <source>
        <dbReference type="EMBL" id="MEB3102599.1"/>
    </source>
</evidence>
<sequence>MLLILISSAILSACSGKPHDLNWPVEDFAFTDQNGQSFGLADLKNKVWISDFVYTHCTSVCPPMTANMTKLQQKLKEAGVKAEIVSFSVDPGTDTPQALKSYVGKFGANQDNWHLLTGYTDEKIQAFAQVTFKTAVQKDTASDQVIHGTSFFLIDQTATIVMKYDGLKPDYDKIVSDVKALQR</sequence>
<keyword evidence="2" id="KW-0186">Copper</keyword>
<dbReference type="SUPFAM" id="SSF52833">
    <property type="entry name" value="Thioredoxin-like"/>
    <property type="match status" value="1"/>
</dbReference>
<dbReference type="EMBL" id="JAYJLD010000019">
    <property type="protein sequence ID" value="MEB3102599.1"/>
    <property type="molecule type" value="Genomic_DNA"/>
</dbReference>
<dbReference type="Pfam" id="PF02630">
    <property type="entry name" value="SCO1-SenC"/>
    <property type="match status" value="1"/>
</dbReference>
<dbReference type="PROSITE" id="PS51352">
    <property type="entry name" value="THIOREDOXIN_2"/>
    <property type="match status" value="1"/>
</dbReference>
<accession>A0ABU5ZJF6</accession>
<dbReference type="Gene3D" id="3.40.30.10">
    <property type="entry name" value="Glutaredoxin"/>
    <property type="match status" value="1"/>
</dbReference>
<feature type="domain" description="Thioredoxin" evidence="3">
    <location>
        <begin position="19"/>
        <end position="183"/>
    </location>
</feature>
<protein>
    <submittedName>
        <fullName evidence="4">SCO family protein</fullName>
    </submittedName>
</protein>
<proteinExistence type="inferred from homology"/>
<comment type="similarity">
    <text evidence="1">Belongs to the SCO1/2 family.</text>
</comment>
<dbReference type="InterPro" id="IPR003782">
    <property type="entry name" value="SCO1/SenC"/>
</dbReference>
<dbReference type="PANTHER" id="PTHR12151">
    <property type="entry name" value="ELECTRON TRANSPORT PROTIN SCO1/SENC FAMILY MEMBER"/>
    <property type="match status" value="1"/>
</dbReference>
<dbReference type="InterPro" id="IPR013766">
    <property type="entry name" value="Thioredoxin_domain"/>
</dbReference>
<evidence type="ECO:0000256" key="1">
    <source>
        <dbReference type="ARBA" id="ARBA00010996"/>
    </source>
</evidence>
<dbReference type="CDD" id="cd02968">
    <property type="entry name" value="SCO"/>
    <property type="match status" value="1"/>
</dbReference>